<proteinExistence type="evidence at transcript level"/>
<dbReference type="AlphaFoldDB" id="A0A8U0LTF7"/>
<keyword evidence="1" id="KW-0732">Signal</keyword>
<sequence>MKRIYFLFAIIAIVVLTAQAFSDAEADAFADAEAINWPNWMTKIFTKDNMKKMCPMAKAAMEKACK</sequence>
<reference evidence="2" key="1">
    <citation type="submission" date="2020-11" db="EMBL/GenBank/DDBJ databases">
        <authorList>
            <person name="Robinson S.D."/>
        </authorList>
    </citation>
    <scope>NUCLEOTIDE SEQUENCE</scope>
    <source>
        <tissue evidence="2">Venom apparatus</tissue>
    </source>
</reference>
<feature type="chain" id="PRO_5035798876" evidence="1">
    <location>
        <begin position="21"/>
        <end position="66"/>
    </location>
</feature>
<evidence type="ECO:0000256" key="1">
    <source>
        <dbReference type="SAM" id="SignalP"/>
    </source>
</evidence>
<feature type="signal peptide" evidence="1">
    <location>
        <begin position="1"/>
        <end position="20"/>
    </location>
</feature>
<name>A0A8U0LTF7_RHYMT</name>
<accession>A0A8U0LTF7</accession>
<dbReference type="EMBL" id="MW317040">
    <property type="protein sequence ID" value="UPH34073.1"/>
    <property type="molecule type" value="mRNA"/>
</dbReference>
<organism evidence="2">
    <name type="scientific">Rhytidoponera metallica</name>
    <name type="common">Australian green-headed ant</name>
    <name type="synonym">Ponera metallica</name>
    <dbReference type="NCBI Taxonomy" id="148364"/>
    <lineage>
        <taxon>Eukaryota</taxon>
        <taxon>Metazoa</taxon>
        <taxon>Ecdysozoa</taxon>
        <taxon>Arthropoda</taxon>
        <taxon>Hexapoda</taxon>
        <taxon>Insecta</taxon>
        <taxon>Pterygota</taxon>
        <taxon>Neoptera</taxon>
        <taxon>Endopterygota</taxon>
        <taxon>Hymenoptera</taxon>
        <taxon>Apocrita</taxon>
        <taxon>Aculeata</taxon>
        <taxon>Formicoidea</taxon>
        <taxon>Formicidae</taxon>
        <taxon>Ectatomminae</taxon>
        <taxon>Ectatommini</taxon>
        <taxon>Rhytidoponera</taxon>
    </lineage>
</organism>
<protein>
    <submittedName>
        <fullName evidence="2">Venom peptide ECTX1-Rm6f</fullName>
    </submittedName>
</protein>
<evidence type="ECO:0000313" key="2">
    <source>
        <dbReference type="EMBL" id="UPH34073.1"/>
    </source>
</evidence>